<sequence>LKAIFLELRVIASSCYMPTMLGKAIKYPIGDENEDIVLQAATLLKDGLLRDESNFGSQSTIGEQNFIKEINMSFIPKKLLTILGQFRFGKRPAGLVSRAGIHHILGLHFAN</sequence>
<protein>
    <submittedName>
        <fullName evidence="1">Uncharacterized protein</fullName>
    </submittedName>
</protein>
<evidence type="ECO:0000313" key="2">
    <source>
        <dbReference type="Proteomes" id="UP000252139"/>
    </source>
</evidence>
<comment type="caution">
    <text evidence="1">The sequence shown here is derived from an EMBL/GenBank/DDBJ whole genome shotgun (WGS) entry which is preliminary data.</text>
</comment>
<name>A0A367IWJ1_RHIAZ</name>
<dbReference type="Proteomes" id="UP000252139">
    <property type="component" value="Unassembled WGS sequence"/>
</dbReference>
<proteinExistence type="predicted"/>
<reference evidence="1 2" key="1">
    <citation type="journal article" date="2018" name="G3 (Bethesda)">
        <title>Phylogenetic and Phylogenomic Definition of Rhizopus Species.</title>
        <authorList>
            <person name="Gryganskyi A.P."/>
            <person name="Golan J."/>
            <person name="Dolatabadi S."/>
            <person name="Mondo S."/>
            <person name="Robb S."/>
            <person name="Idnurm A."/>
            <person name="Muszewska A."/>
            <person name="Steczkiewicz K."/>
            <person name="Masonjones S."/>
            <person name="Liao H.L."/>
            <person name="Gajdeczka M.T."/>
            <person name="Anike F."/>
            <person name="Vuek A."/>
            <person name="Anishchenko I.M."/>
            <person name="Voigt K."/>
            <person name="de Hoog G.S."/>
            <person name="Smith M.E."/>
            <person name="Heitman J."/>
            <person name="Vilgalys R."/>
            <person name="Stajich J.E."/>
        </authorList>
    </citation>
    <scope>NUCLEOTIDE SEQUENCE [LARGE SCALE GENOMIC DNA]</scope>
    <source>
        <strain evidence="1 2">CBS 357.93</strain>
    </source>
</reference>
<dbReference type="EMBL" id="PJQL01003180">
    <property type="protein sequence ID" value="RCH82022.1"/>
    <property type="molecule type" value="Genomic_DNA"/>
</dbReference>
<organism evidence="1 2">
    <name type="scientific">Rhizopus azygosporus</name>
    <name type="common">Rhizopus microsporus var. azygosporus</name>
    <dbReference type="NCBI Taxonomy" id="86630"/>
    <lineage>
        <taxon>Eukaryota</taxon>
        <taxon>Fungi</taxon>
        <taxon>Fungi incertae sedis</taxon>
        <taxon>Mucoromycota</taxon>
        <taxon>Mucoromycotina</taxon>
        <taxon>Mucoromycetes</taxon>
        <taxon>Mucorales</taxon>
        <taxon>Mucorineae</taxon>
        <taxon>Rhizopodaceae</taxon>
        <taxon>Rhizopus</taxon>
    </lineage>
</organism>
<keyword evidence="2" id="KW-1185">Reference proteome</keyword>
<gene>
    <name evidence="1" type="ORF">CU097_004274</name>
</gene>
<dbReference type="OrthoDB" id="10461197at2759"/>
<evidence type="ECO:0000313" key="1">
    <source>
        <dbReference type="EMBL" id="RCH82022.1"/>
    </source>
</evidence>
<feature type="non-terminal residue" evidence="1">
    <location>
        <position position="1"/>
    </location>
</feature>
<accession>A0A367IWJ1</accession>
<dbReference type="AlphaFoldDB" id="A0A367IWJ1"/>